<dbReference type="PANTHER" id="PTHR34473:SF2">
    <property type="entry name" value="UPF0699 TRANSMEMBRANE PROTEIN YDBT"/>
    <property type="match status" value="1"/>
</dbReference>
<gene>
    <name evidence="4" type="ORF">DAD186_08680</name>
</gene>
<protein>
    <recommendedName>
        <fullName evidence="3">YdbS-like PH domain-containing protein</fullName>
    </recommendedName>
</protein>
<evidence type="ECO:0000259" key="3">
    <source>
        <dbReference type="Pfam" id="PF03703"/>
    </source>
</evidence>
<dbReference type="KEGG" id="dva:DAD186_08680"/>
<organism evidence="4 5">
    <name type="scientific">Dermabacter vaginalis</name>
    <dbReference type="NCBI Taxonomy" id="1630135"/>
    <lineage>
        <taxon>Bacteria</taxon>
        <taxon>Bacillati</taxon>
        <taxon>Actinomycetota</taxon>
        <taxon>Actinomycetes</taxon>
        <taxon>Micrococcales</taxon>
        <taxon>Dermabacteraceae</taxon>
        <taxon>Dermabacter</taxon>
    </lineage>
</organism>
<feature type="region of interest" description="Disordered" evidence="1">
    <location>
        <begin position="177"/>
        <end position="205"/>
    </location>
</feature>
<name>A0A1B0ZHK4_9MICO</name>
<dbReference type="AlphaFoldDB" id="A0A1B0ZHK4"/>
<keyword evidence="2" id="KW-0812">Transmembrane</keyword>
<reference evidence="4 5" key="1">
    <citation type="submission" date="2015-06" db="EMBL/GenBank/DDBJ databases">
        <title>Investigation of pathophysiology for high-risk pregnancy and development of treatment modality based on it.</title>
        <authorList>
            <person name="Kim B.-C."/>
            <person name="Lim S."/>
        </authorList>
    </citation>
    <scope>NUCLEOTIDE SEQUENCE [LARGE SCALE GENOMIC DNA]</scope>
    <source>
        <strain evidence="4 5">AD1-86</strain>
    </source>
</reference>
<feature type="domain" description="YdbS-like PH" evidence="3">
    <location>
        <begin position="84"/>
        <end position="160"/>
    </location>
</feature>
<keyword evidence="2" id="KW-1133">Transmembrane helix</keyword>
<evidence type="ECO:0000256" key="2">
    <source>
        <dbReference type="SAM" id="Phobius"/>
    </source>
</evidence>
<dbReference type="RefSeq" id="WP_065247628.1">
    <property type="nucleotide sequence ID" value="NZ_CP012117.1"/>
</dbReference>
<dbReference type="PANTHER" id="PTHR34473">
    <property type="entry name" value="UPF0699 TRANSMEMBRANE PROTEIN YDBS"/>
    <property type="match status" value="1"/>
</dbReference>
<evidence type="ECO:0000313" key="4">
    <source>
        <dbReference type="EMBL" id="ANP27418.1"/>
    </source>
</evidence>
<proteinExistence type="predicted"/>
<feature type="transmembrane region" description="Helical" evidence="2">
    <location>
        <begin position="23"/>
        <end position="42"/>
    </location>
</feature>
<dbReference type="InterPro" id="IPR014529">
    <property type="entry name" value="UCP026631"/>
</dbReference>
<feature type="transmembrane region" description="Helical" evidence="2">
    <location>
        <begin position="236"/>
        <end position="259"/>
    </location>
</feature>
<keyword evidence="2" id="KW-0472">Membrane</keyword>
<accession>A0A1B0ZHK4</accession>
<sequence>MTEQSPDIANDPPESAYSRFHPLTPLVMGWKAIAAIVAIVGFQNIDMIEDLVKHGVVNTDNLWLFGLGALGIILVAILAGGLPWWITTYAVTEDGVFVREKFLSTKRRIAPRERIDSVSVERPFMARLVGLSKVRIELAGAGESHVDLQYLGRAKAEEIHSTVLELARGDVPSHGNVAANPASAEAAPEAPESAAPSEGGDGSPSIVERAESIAYDSDSTGELLARIPTSRILHSLVLDISLMFWLAFSIVMTAIWLIASFADGEFTLSFASLAALVPALLAVPRMIFSRVDSGWGFTSRATATGLRARRGLLNSRSDNLTASKLQEMEISQPLLWRSRGWYDVSAKTAGMDVLESVTEGTGRILPVGTAAELEATLSHLMPPTGDLIVHPAMHDGAQAPSPAVLGASDTALLQGFLAAPQAQLPGARPFHWSTPISRRTHVYALTRHALLARHGWLTRTVTVIPRERIQGVELSQGPISRRIGTADLAVTYAGGTFHISNIPVTDAAALCATLGVDAGTSRRFSERASWLQPRLLGGTA</sequence>
<dbReference type="EMBL" id="CP012117">
    <property type="protein sequence ID" value="ANP27418.1"/>
    <property type="molecule type" value="Genomic_DNA"/>
</dbReference>
<dbReference type="Pfam" id="PF03703">
    <property type="entry name" value="bPH_2"/>
    <property type="match status" value="2"/>
</dbReference>
<evidence type="ECO:0000313" key="5">
    <source>
        <dbReference type="Proteomes" id="UP000092596"/>
    </source>
</evidence>
<dbReference type="PIRSF" id="PIRSF026631">
    <property type="entry name" value="UCP026631"/>
    <property type="match status" value="1"/>
</dbReference>
<dbReference type="InterPro" id="IPR005182">
    <property type="entry name" value="YdbS-like_PH"/>
</dbReference>
<feature type="transmembrane region" description="Helical" evidence="2">
    <location>
        <begin position="265"/>
        <end position="283"/>
    </location>
</feature>
<feature type="domain" description="YdbS-like PH" evidence="3">
    <location>
        <begin position="439"/>
        <end position="510"/>
    </location>
</feature>
<feature type="transmembrane region" description="Helical" evidence="2">
    <location>
        <begin position="62"/>
        <end position="86"/>
    </location>
</feature>
<evidence type="ECO:0000256" key="1">
    <source>
        <dbReference type="SAM" id="MobiDB-lite"/>
    </source>
</evidence>
<dbReference type="Proteomes" id="UP000092596">
    <property type="component" value="Chromosome"/>
</dbReference>
<dbReference type="STRING" id="1630135.DAD186_08680"/>
<feature type="compositionally biased region" description="Low complexity" evidence="1">
    <location>
        <begin position="178"/>
        <end position="198"/>
    </location>
</feature>